<dbReference type="EMBL" id="RHHQ01000015">
    <property type="protein sequence ID" value="RNB85049.1"/>
    <property type="molecule type" value="Genomic_DNA"/>
</dbReference>
<keyword evidence="3" id="KW-0645">Protease</keyword>
<organism evidence="3 4">
    <name type="scientific">Brevibacillus fluminis</name>
    <dbReference type="NCBI Taxonomy" id="511487"/>
    <lineage>
        <taxon>Bacteria</taxon>
        <taxon>Bacillati</taxon>
        <taxon>Bacillota</taxon>
        <taxon>Bacilli</taxon>
        <taxon>Bacillales</taxon>
        <taxon>Paenibacillaceae</taxon>
        <taxon>Brevibacillus</taxon>
    </lineage>
</organism>
<dbReference type="GO" id="GO:0080120">
    <property type="term" value="P:CAAX-box protein maturation"/>
    <property type="evidence" value="ECO:0007669"/>
    <property type="project" value="UniProtKB-ARBA"/>
</dbReference>
<dbReference type="RefSeq" id="WP_122919534.1">
    <property type="nucleotide sequence ID" value="NZ_RHHQ01000015.1"/>
</dbReference>
<dbReference type="PANTHER" id="PTHR35797:SF1">
    <property type="entry name" value="PROTEASE"/>
    <property type="match status" value="1"/>
</dbReference>
<keyword evidence="3" id="KW-0482">Metalloprotease</keyword>
<reference evidence="3 4" key="1">
    <citation type="submission" date="2018-10" db="EMBL/GenBank/DDBJ databases">
        <title>Phylogenomics of Brevibacillus.</title>
        <authorList>
            <person name="Dunlap C."/>
        </authorList>
    </citation>
    <scope>NUCLEOTIDE SEQUENCE [LARGE SCALE GENOMIC DNA]</scope>
    <source>
        <strain evidence="3 4">JCM 15716</strain>
    </source>
</reference>
<gene>
    <name evidence="3" type="ORF">EDM56_19230</name>
</gene>
<keyword evidence="1" id="KW-1133">Transmembrane helix</keyword>
<accession>A0A3M8DBQ1</accession>
<dbReference type="OrthoDB" id="9777755at2"/>
<dbReference type="AlphaFoldDB" id="A0A3M8DBQ1"/>
<proteinExistence type="predicted"/>
<feature type="domain" description="CAAX prenyl protease 2/Lysostaphin resistance protein A-like" evidence="2">
    <location>
        <begin position="33"/>
        <end position="136"/>
    </location>
</feature>
<feature type="transmembrane region" description="Helical" evidence="1">
    <location>
        <begin position="25"/>
        <end position="43"/>
    </location>
</feature>
<protein>
    <submittedName>
        <fullName evidence="3">CPBP family intramembrane metalloprotease</fullName>
    </submittedName>
</protein>
<keyword evidence="1" id="KW-0472">Membrane</keyword>
<feature type="transmembrane region" description="Helical" evidence="1">
    <location>
        <begin position="161"/>
        <end position="177"/>
    </location>
</feature>
<evidence type="ECO:0000313" key="3">
    <source>
        <dbReference type="EMBL" id="RNB85049.1"/>
    </source>
</evidence>
<feature type="transmembrane region" description="Helical" evidence="1">
    <location>
        <begin position="124"/>
        <end position="141"/>
    </location>
</feature>
<dbReference type="InterPro" id="IPR003675">
    <property type="entry name" value="Rce1/LyrA-like_dom"/>
</dbReference>
<dbReference type="InterPro" id="IPR042150">
    <property type="entry name" value="MmRce1-like"/>
</dbReference>
<dbReference type="GO" id="GO:0006508">
    <property type="term" value="P:proteolysis"/>
    <property type="evidence" value="ECO:0007669"/>
    <property type="project" value="UniProtKB-KW"/>
</dbReference>
<keyword evidence="1" id="KW-0812">Transmembrane</keyword>
<name>A0A3M8DBQ1_9BACL</name>
<dbReference type="PANTHER" id="PTHR35797">
    <property type="entry name" value="PROTEASE-RELATED"/>
    <property type="match status" value="1"/>
</dbReference>
<evidence type="ECO:0000256" key="1">
    <source>
        <dbReference type="SAM" id="Phobius"/>
    </source>
</evidence>
<evidence type="ECO:0000313" key="4">
    <source>
        <dbReference type="Proteomes" id="UP000271031"/>
    </source>
</evidence>
<feature type="transmembrane region" description="Helical" evidence="1">
    <location>
        <begin position="98"/>
        <end position="117"/>
    </location>
</feature>
<dbReference type="Proteomes" id="UP000271031">
    <property type="component" value="Unassembled WGS sequence"/>
</dbReference>
<evidence type="ECO:0000259" key="2">
    <source>
        <dbReference type="Pfam" id="PF02517"/>
    </source>
</evidence>
<sequence>MSIVTIVLWATPYTSVRIQEEVTGAALWLLPLKILFLLVYYTITSALGEELGWRGYLLPKFADLGWGKAFLLSGTVHALFHFPLIFTGRYHSEGNPWIVIPMFVFSLLLIGVIFRYIRMTTQSVWPAAIMHAMHNIAMAFYREFTEVTSPAMSEYIGSESGIAAIILYGAIAVWFMTKMKRNNDAEQLMRA</sequence>
<dbReference type="GO" id="GO:0004175">
    <property type="term" value="F:endopeptidase activity"/>
    <property type="evidence" value="ECO:0007669"/>
    <property type="project" value="UniProtKB-ARBA"/>
</dbReference>
<comment type="caution">
    <text evidence="3">The sequence shown here is derived from an EMBL/GenBank/DDBJ whole genome shotgun (WGS) entry which is preliminary data.</text>
</comment>
<keyword evidence="4" id="KW-1185">Reference proteome</keyword>
<dbReference type="Pfam" id="PF02517">
    <property type="entry name" value="Rce1-like"/>
    <property type="match status" value="1"/>
</dbReference>
<dbReference type="GO" id="GO:0008237">
    <property type="term" value="F:metallopeptidase activity"/>
    <property type="evidence" value="ECO:0007669"/>
    <property type="project" value="UniProtKB-KW"/>
</dbReference>
<keyword evidence="3" id="KW-0378">Hydrolase</keyword>
<feature type="transmembrane region" description="Helical" evidence="1">
    <location>
        <begin position="64"/>
        <end position="86"/>
    </location>
</feature>